<name>A0A9N8EF07_9STRA</name>
<feature type="transmembrane region" description="Helical" evidence="2">
    <location>
        <begin position="449"/>
        <end position="468"/>
    </location>
</feature>
<feature type="compositionally biased region" description="Low complexity" evidence="1">
    <location>
        <begin position="99"/>
        <end position="120"/>
    </location>
</feature>
<keyword evidence="4" id="KW-1185">Reference proteome</keyword>
<feature type="region of interest" description="Disordered" evidence="1">
    <location>
        <begin position="85"/>
        <end position="143"/>
    </location>
</feature>
<comment type="caution">
    <text evidence="3">The sequence shown here is derived from an EMBL/GenBank/DDBJ whole genome shotgun (WGS) entry which is preliminary data.</text>
</comment>
<dbReference type="EMBL" id="CAICTM010001025">
    <property type="protein sequence ID" value="CAB9519573.1"/>
    <property type="molecule type" value="Genomic_DNA"/>
</dbReference>
<keyword evidence="2" id="KW-0472">Membrane</keyword>
<feature type="compositionally biased region" description="Basic residues" evidence="1">
    <location>
        <begin position="130"/>
        <end position="140"/>
    </location>
</feature>
<proteinExistence type="predicted"/>
<feature type="region of interest" description="Disordered" evidence="1">
    <location>
        <begin position="1"/>
        <end position="67"/>
    </location>
</feature>
<accession>A0A9N8EF07</accession>
<protein>
    <submittedName>
        <fullName evidence="3">Uncharacterized protein</fullName>
    </submittedName>
</protein>
<evidence type="ECO:0000313" key="3">
    <source>
        <dbReference type="EMBL" id="CAB9519573.1"/>
    </source>
</evidence>
<sequence length="559" mass="60736">MRVSGKAQGTVSSLSFGSVTSDLESGEEDTGNASGALPNHEGGSVYVVRGSVKGDPNDADPSDQDSSLRYLPLGMILEDDDAMDTAQCLPPHDDDDEPTNNNNSNNTKSKSKNSNNNNSNNKRKEDGKNKANKKLSKRPYKRDAINKAMASAMKKGVDRRDVILSSLKLMGITAFIIDSQHAATTSEVMEHVKRVITFVGKENRTFAPSPFQRCLLYQDRDRLLYNLTLPKYSAGLAGKWQEYVDSFSAFQATLAVAVLMRSLPCSQEGEMDGQLKPAYLALLVATVLVEEVSLSWANVVMMVQACPSISAYSVTKESGSDWMRKLILFLLAVGGAATGKTQVFFVMTGILLTCAVLLANLGARAWYFFQWQPLNYNGPLSTVFAYVTAIVVGFAVPFLGHRTACAGGKPAIESVIRLAVLLSFGFIISDFESVKQFLIVGKEACDQTAINTVVGIWFSVSLVVSVYISSEVTPIRDYPDEEPLLEENHESPVGYLVPNLPNFPIDPCTGKRGMRIPLRAEIAIGIFLATLLGTGIVSLAYTDWGTSVENGLTKVVNVF</sequence>
<feature type="compositionally biased region" description="Polar residues" evidence="1">
    <location>
        <begin position="7"/>
        <end position="23"/>
    </location>
</feature>
<feature type="transmembrane region" description="Helical" evidence="2">
    <location>
        <begin position="326"/>
        <end position="359"/>
    </location>
</feature>
<organism evidence="3 4">
    <name type="scientific">Seminavis robusta</name>
    <dbReference type="NCBI Taxonomy" id="568900"/>
    <lineage>
        <taxon>Eukaryota</taxon>
        <taxon>Sar</taxon>
        <taxon>Stramenopiles</taxon>
        <taxon>Ochrophyta</taxon>
        <taxon>Bacillariophyta</taxon>
        <taxon>Bacillariophyceae</taxon>
        <taxon>Bacillariophycidae</taxon>
        <taxon>Naviculales</taxon>
        <taxon>Naviculaceae</taxon>
        <taxon>Seminavis</taxon>
    </lineage>
</organism>
<keyword evidence="2" id="KW-0812">Transmembrane</keyword>
<dbReference type="OrthoDB" id="41248at2759"/>
<evidence type="ECO:0000256" key="1">
    <source>
        <dbReference type="SAM" id="MobiDB-lite"/>
    </source>
</evidence>
<feature type="transmembrane region" description="Helical" evidence="2">
    <location>
        <begin position="522"/>
        <end position="541"/>
    </location>
</feature>
<evidence type="ECO:0000256" key="2">
    <source>
        <dbReference type="SAM" id="Phobius"/>
    </source>
</evidence>
<dbReference type="AlphaFoldDB" id="A0A9N8EF07"/>
<keyword evidence="2" id="KW-1133">Transmembrane helix</keyword>
<reference evidence="3" key="1">
    <citation type="submission" date="2020-06" db="EMBL/GenBank/DDBJ databases">
        <authorList>
            <consortium name="Plant Systems Biology data submission"/>
        </authorList>
    </citation>
    <scope>NUCLEOTIDE SEQUENCE</scope>
    <source>
        <strain evidence="3">D6</strain>
    </source>
</reference>
<feature type="transmembrane region" description="Helical" evidence="2">
    <location>
        <begin position="379"/>
        <end position="399"/>
    </location>
</feature>
<dbReference type="Proteomes" id="UP001153069">
    <property type="component" value="Unassembled WGS sequence"/>
</dbReference>
<feature type="transmembrane region" description="Helical" evidence="2">
    <location>
        <begin position="411"/>
        <end position="429"/>
    </location>
</feature>
<gene>
    <name evidence="3" type="ORF">SEMRO_1027_G233040.1</name>
</gene>
<evidence type="ECO:0000313" key="4">
    <source>
        <dbReference type="Proteomes" id="UP001153069"/>
    </source>
</evidence>